<gene>
    <name evidence="1" type="ORF">ACHIPZ_09890</name>
</gene>
<protein>
    <submittedName>
        <fullName evidence="1">DUF72 domain-containing protein</fullName>
    </submittedName>
</protein>
<evidence type="ECO:0000313" key="1">
    <source>
        <dbReference type="EMBL" id="MFH5208506.1"/>
    </source>
</evidence>
<proteinExistence type="predicted"/>
<comment type="caution">
    <text evidence="1">The sequence shown here is derived from an EMBL/GenBank/DDBJ whole genome shotgun (WGS) entry which is preliminary data.</text>
</comment>
<dbReference type="InterPro" id="IPR002763">
    <property type="entry name" value="DUF72"/>
</dbReference>
<dbReference type="PANTHER" id="PTHR30348:SF4">
    <property type="entry name" value="DUF72 DOMAIN-CONTAINING PROTEIN"/>
    <property type="match status" value="1"/>
</dbReference>
<dbReference type="RefSeq" id="WP_395114005.1">
    <property type="nucleotide sequence ID" value="NZ_JBIMSO010000041.1"/>
</dbReference>
<dbReference type="Gene3D" id="3.20.20.410">
    <property type="entry name" value="Protein of unknown function UPF0759"/>
    <property type="match status" value="1"/>
</dbReference>
<accession>A0ABW7JKN2</accession>
<dbReference type="Proteomes" id="UP001609175">
    <property type="component" value="Unassembled WGS sequence"/>
</dbReference>
<name>A0ABW7JKN2_9NOCA</name>
<dbReference type="PANTHER" id="PTHR30348">
    <property type="entry name" value="UNCHARACTERIZED PROTEIN YECE"/>
    <property type="match status" value="1"/>
</dbReference>
<sequence>MIRVGTSGWVYPPWRGQFYPEGLAHRRELEYMSERVDSIEINGSFYALQRPSSYQKWAEQTPDDFVFAVKAPRFITHMKRLVDVEEPLANFFASGILALGSKLGPVLWQLPPNLTFDAKVLAAFAQRLPRTTNEAAEFAEGHGDKVDGRAWTSTDADRPFRHAVEIRNPSFAVPEAADILRENGIALVIADSAGKLPAPEELTADFVYARLHGDEELYVSGYTDDALDRWAEKLRSWTTDRDAFVYFDNDAKVRSPHDAMGLRARLSRPEGG</sequence>
<dbReference type="SUPFAM" id="SSF117396">
    <property type="entry name" value="TM1631-like"/>
    <property type="match status" value="1"/>
</dbReference>
<evidence type="ECO:0000313" key="2">
    <source>
        <dbReference type="Proteomes" id="UP001609175"/>
    </source>
</evidence>
<dbReference type="Pfam" id="PF01904">
    <property type="entry name" value="DUF72"/>
    <property type="match status" value="1"/>
</dbReference>
<dbReference type="InterPro" id="IPR036520">
    <property type="entry name" value="UPF0759_sf"/>
</dbReference>
<organism evidence="1 2">
    <name type="scientific">Antrihabitans spumae</name>
    <dbReference type="NCBI Taxonomy" id="3373370"/>
    <lineage>
        <taxon>Bacteria</taxon>
        <taxon>Bacillati</taxon>
        <taxon>Actinomycetota</taxon>
        <taxon>Actinomycetes</taxon>
        <taxon>Mycobacteriales</taxon>
        <taxon>Nocardiaceae</taxon>
        <taxon>Antrihabitans</taxon>
    </lineage>
</organism>
<reference evidence="1 2" key="1">
    <citation type="submission" date="2024-10" db="EMBL/GenBank/DDBJ databases">
        <authorList>
            <person name="Riesco R."/>
        </authorList>
    </citation>
    <scope>NUCLEOTIDE SEQUENCE [LARGE SCALE GENOMIC DNA]</scope>
    <source>
        <strain evidence="1 2">NCIMB 15449</strain>
    </source>
</reference>
<dbReference type="EMBL" id="JBIMSO010000041">
    <property type="protein sequence ID" value="MFH5208506.1"/>
    <property type="molecule type" value="Genomic_DNA"/>
</dbReference>